<name>A0A9D1E531_9BACT</name>
<gene>
    <name evidence="1" type="ORF">IAC95_05360</name>
</gene>
<comment type="caution">
    <text evidence="1">The sequence shown here is derived from an EMBL/GenBank/DDBJ whole genome shotgun (WGS) entry which is preliminary data.</text>
</comment>
<protein>
    <submittedName>
        <fullName evidence="1">Uncharacterized protein</fullName>
    </submittedName>
</protein>
<proteinExistence type="predicted"/>
<dbReference type="InterPro" id="IPR036397">
    <property type="entry name" value="RNaseH_sf"/>
</dbReference>
<dbReference type="InterPro" id="IPR012337">
    <property type="entry name" value="RNaseH-like_sf"/>
</dbReference>
<reference evidence="1" key="2">
    <citation type="journal article" date="2021" name="PeerJ">
        <title>Extensive microbial diversity within the chicken gut microbiome revealed by metagenomics and culture.</title>
        <authorList>
            <person name="Gilroy R."/>
            <person name="Ravi A."/>
            <person name="Getino M."/>
            <person name="Pursley I."/>
            <person name="Horton D.L."/>
            <person name="Alikhan N.F."/>
            <person name="Baker D."/>
            <person name="Gharbi K."/>
            <person name="Hall N."/>
            <person name="Watson M."/>
            <person name="Adriaenssens E.M."/>
            <person name="Foster-Nyarko E."/>
            <person name="Jarju S."/>
            <person name="Secka A."/>
            <person name="Antonio M."/>
            <person name="Oren A."/>
            <person name="Chaudhuri R.R."/>
            <person name="La Ragione R."/>
            <person name="Hildebrand F."/>
            <person name="Pallen M.J."/>
        </authorList>
    </citation>
    <scope>NUCLEOTIDE SEQUENCE</scope>
    <source>
        <strain evidence="1">CHK121-14286</strain>
    </source>
</reference>
<dbReference type="EMBL" id="DVHL01000044">
    <property type="protein sequence ID" value="HIR66287.1"/>
    <property type="molecule type" value="Genomic_DNA"/>
</dbReference>
<evidence type="ECO:0000313" key="1">
    <source>
        <dbReference type="EMBL" id="HIR66287.1"/>
    </source>
</evidence>
<dbReference type="Gene3D" id="3.30.420.10">
    <property type="entry name" value="Ribonuclease H-like superfamily/Ribonuclease H"/>
    <property type="match status" value="1"/>
</dbReference>
<evidence type="ECO:0000313" key="2">
    <source>
        <dbReference type="Proteomes" id="UP000824200"/>
    </source>
</evidence>
<sequence>MLVEKLWQKFPDMQDLRVRDIRVDKTQKKVFCVLSYPDMVNVKPPERAAIRGAVAESVPKGYRYDVQLVSDVFNERSLTATLADLIKRRYPLFAHVCGKIAVSKVAERHFAVTFSVNETTKKNMEVADFLSQLQQFFESYTCYEVEFAVAVDKTLQMQKPDLAEQERLVHLAVNKELLKPQRFFNVTDVQKHIGKEINTKPMYISDVRKPMDSCVLCGKISEKTLRAAKNNTVMQICKFNLTDGSLATMPCIMFVRFNIEDFETIKQTTNKPDSEVATISKKQRLANEKRMKMLMFLTNGLEILVRGKVVYSDFSQRLEMHVYDICTCRIQPVAMQPVLERQTPQFYTLVFPQPVEEYRQLSFTNWQEKPSLLTGKNCVVMYANVTGYNVTKDKIYSLCCFRLVDGHIREKFATLVMPETDLNDQQLKDANVTVKQLMLSPTLTEVVPDLFKFTHGATLVGMDLPALVQLLNYYGAPIGYNFKNDIVSQTEMLASLFENSTYDVRPSYLQLKDVAKALKLNCNVSSDCRENASAMAKIMSLLAQHAK</sequence>
<dbReference type="AlphaFoldDB" id="A0A9D1E531"/>
<accession>A0A9D1E531</accession>
<dbReference type="GO" id="GO:0003676">
    <property type="term" value="F:nucleic acid binding"/>
    <property type="evidence" value="ECO:0007669"/>
    <property type="project" value="InterPro"/>
</dbReference>
<dbReference type="InterPro" id="IPR012340">
    <property type="entry name" value="NA-bd_OB-fold"/>
</dbReference>
<reference evidence="1" key="1">
    <citation type="submission" date="2020-10" db="EMBL/GenBank/DDBJ databases">
        <authorList>
            <person name="Gilroy R."/>
        </authorList>
    </citation>
    <scope>NUCLEOTIDE SEQUENCE</scope>
    <source>
        <strain evidence="1">CHK121-14286</strain>
    </source>
</reference>
<dbReference type="SUPFAM" id="SSF53098">
    <property type="entry name" value="Ribonuclease H-like"/>
    <property type="match status" value="1"/>
</dbReference>
<dbReference type="Proteomes" id="UP000824200">
    <property type="component" value="Unassembled WGS sequence"/>
</dbReference>
<organism evidence="1 2">
    <name type="scientific">Candidatus Fimimonas gallinarum</name>
    <dbReference type="NCBI Taxonomy" id="2840821"/>
    <lineage>
        <taxon>Bacteria</taxon>
        <taxon>Pseudomonadati</taxon>
        <taxon>Myxococcota</taxon>
        <taxon>Myxococcia</taxon>
        <taxon>Myxococcales</taxon>
        <taxon>Cystobacterineae</taxon>
        <taxon>Myxococcaceae</taxon>
        <taxon>Myxococcaceae incertae sedis</taxon>
        <taxon>Candidatus Fimimonas</taxon>
    </lineage>
</organism>
<dbReference type="Gene3D" id="2.40.50.140">
    <property type="entry name" value="Nucleic acid-binding proteins"/>
    <property type="match status" value="1"/>
</dbReference>